<gene>
    <name evidence="4" type="ORF">D4765_11030</name>
</gene>
<dbReference type="EMBL" id="QYRT01000019">
    <property type="protein sequence ID" value="TIH35589.1"/>
    <property type="molecule type" value="Genomic_DNA"/>
</dbReference>
<sequence length="717" mass="77399">MSSRTVSKKKSNLRLDIQGLRALAVVAVIFDHLMHWPAGGFVGVDVFFVISGFLITGLLLRAHEKTGTISARDFYTKRLRRIVPAATAVLIVTAIVGNILFNKARALSTVWDAIFSFFFAANWHFAAVGTDYFQATGPASPLQHYWSLSVEEQFYLVWPWLMLLTLFVAAKAVKKPDHNRIIVGVVMGIIVVASFMFAMWETATDPNFAYFSTFSRAWELGLGALLAIATPLFLKVPLPARTVTGWVGLTTIVGSMFVIDGSAAFPAPWALLPVLGALMVIAAGIGGEQKYLYPINNSVSTFLGKISYSLYLWHFPIIIFSLLLLPEQTFSVNLIIFGLTLALSIASYYFIEEPLRLSPWLGKFGSPNRKRRAWREWRARFFPQFKWAGFGLVAAFAAIILPVALLASSPTPAPIAAGLIPTASTTGSATAGTSMQTGGPEQQALGILIDAALASTDWPQLTPTIDDVIANDPIPPGIFPCGDFVPPSPDKCTFGDPNSSKEAILVGDSVAQAWIPALKGVYAQGGWHIRVMSMYGCPFADVKTKLPDDKAAACETRKANAATAIAASKPDLVIVANTYTLAELQSTGKAMYVADWQTGFQSIVERIRPDAGNVMTLSPPPAATNVQDCYTPTSKPASCVSKVTGQWSSMAAADAAVMTANQGQYVDTRLLFCSTGDLCPEFVGTTPVKRDLVHMVPTYAALITPAFLEMLIAKGLV</sequence>
<evidence type="ECO:0000256" key="1">
    <source>
        <dbReference type="SAM" id="Phobius"/>
    </source>
</evidence>
<organism evidence="4 5">
    <name type="scientific">Subtercola vilae</name>
    <dbReference type="NCBI Taxonomy" id="2056433"/>
    <lineage>
        <taxon>Bacteria</taxon>
        <taxon>Bacillati</taxon>
        <taxon>Actinomycetota</taxon>
        <taxon>Actinomycetes</taxon>
        <taxon>Micrococcales</taxon>
        <taxon>Microbacteriaceae</taxon>
        <taxon>Subtercola</taxon>
    </lineage>
</organism>
<dbReference type="GO" id="GO:0009103">
    <property type="term" value="P:lipopolysaccharide biosynthetic process"/>
    <property type="evidence" value="ECO:0007669"/>
    <property type="project" value="TreeGrafter"/>
</dbReference>
<keyword evidence="5" id="KW-1185">Reference proteome</keyword>
<proteinExistence type="predicted"/>
<keyword evidence="1" id="KW-0812">Transmembrane</keyword>
<evidence type="ECO:0000259" key="3">
    <source>
        <dbReference type="Pfam" id="PF19040"/>
    </source>
</evidence>
<comment type="caution">
    <text evidence="4">The sequence shown here is derived from an EMBL/GenBank/DDBJ whole genome shotgun (WGS) entry which is preliminary data.</text>
</comment>
<dbReference type="InterPro" id="IPR002656">
    <property type="entry name" value="Acyl_transf_3_dom"/>
</dbReference>
<feature type="transmembrane region" description="Helical" evidence="1">
    <location>
        <begin position="308"/>
        <end position="325"/>
    </location>
</feature>
<feature type="transmembrane region" description="Helical" evidence="1">
    <location>
        <begin position="245"/>
        <end position="263"/>
    </location>
</feature>
<keyword evidence="1" id="KW-0472">Membrane</keyword>
<feature type="transmembrane region" description="Helical" evidence="1">
    <location>
        <begin position="331"/>
        <end position="351"/>
    </location>
</feature>
<reference evidence="4 5" key="1">
    <citation type="journal article" date="2019" name="Microorganisms">
        <title>Systematic Affiliation and Genome Analysis of Subtercola vilae DB165(T) with Particular Emphasis on Cold Adaptation of an Isolate from a High-Altitude Cold Volcano Lake.</title>
        <authorList>
            <person name="Villalobos A.S."/>
            <person name="Wiese J."/>
            <person name="Imhoff J.F."/>
            <person name="Dorador C."/>
            <person name="Keller A."/>
            <person name="Hentschel U."/>
        </authorList>
    </citation>
    <scope>NUCLEOTIDE SEQUENCE [LARGE SCALE GENOMIC DNA]</scope>
    <source>
        <strain evidence="4 5">DB165</strain>
    </source>
</reference>
<feature type="transmembrane region" description="Helical" evidence="1">
    <location>
        <begin position="387"/>
        <end position="407"/>
    </location>
</feature>
<dbReference type="OrthoDB" id="3404679at2"/>
<evidence type="ECO:0000313" key="4">
    <source>
        <dbReference type="EMBL" id="TIH35589.1"/>
    </source>
</evidence>
<evidence type="ECO:0000313" key="5">
    <source>
        <dbReference type="Proteomes" id="UP000306192"/>
    </source>
</evidence>
<dbReference type="InterPro" id="IPR043968">
    <property type="entry name" value="SGNH"/>
</dbReference>
<keyword evidence="4" id="KW-0012">Acyltransferase</keyword>
<accession>A0A4T2BWG8</accession>
<protein>
    <submittedName>
        <fullName evidence="4">Acyltransferase</fullName>
    </submittedName>
</protein>
<feature type="domain" description="Acyltransferase 3" evidence="2">
    <location>
        <begin position="16"/>
        <end position="348"/>
    </location>
</feature>
<feature type="transmembrane region" description="Helical" evidence="1">
    <location>
        <begin position="269"/>
        <end position="287"/>
    </location>
</feature>
<feature type="transmembrane region" description="Helical" evidence="1">
    <location>
        <begin position="36"/>
        <end position="60"/>
    </location>
</feature>
<feature type="domain" description="SGNH" evidence="3">
    <location>
        <begin position="489"/>
        <end position="708"/>
    </location>
</feature>
<dbReference type="PANTHER" id="PTHR23028:SF53">
    <property type="entry name" value="ACYL_TRANSF_3 DOMAIN-CONTAINING PROTEIN"/>
    <property type="match status" value="1"/>
</dbReference>
<name>A0A4T2BWG8_9MICO</name>
<feature type="transmembrane region" description="Helical" evidence="1">
    <location>
        <begin position="180"/>
        <end position="200"/>
    </location>
</feature>
<dbReference type="RefSeq" id="WP_136642351.1">
    <property type="nucleotide sequence ID" value="NZ_QYRT01000019.1"/>
</dbReference>
<feature type="transmembrane region" description="Helical" evidence="1">
    <location>
        <begin position="220"/>
        <end position="238"/>
    </location>
</feature>
<feature type="transmembrane region" description="Helical" evidence="1">
    <location>
        <begin position="81"/>
        <end position="101"/>
    </location>
</feature>
<dbReference type="AlphaFoldDB" id="A0A4T2BWG8"/>
<dbReference type="PANTHER" id="PTHR23028">
    <property type="entry name" value="ACETYLTRANSFERASE"/>
    <property type="match status" value="1"/>
</dbReference>
<dbReference type="Pfam" id="PF01757">
    <property type="entry name" value="Acyl_transf_3"/>
    <property type="match status" value="1"/>
</dbReference>
<evidence type="ECO:0000259" key="2">
    <source>
        <dbReference type="Pfam" id="PF01757"/>
    </source>
</evidence>
<dbReference type="InterPro" id="IPR050879">
    <property type="entry name" value="Acyltransferase_3"/>
</dbReference>
<feature type="transmembrane region" description="Helical" evidence="1">
    <location>
        <begin position="155"/>
        <end position="173"/>
    </location>
</feature>
<keyword evidence="4" id="KW-0808">Transferase</keyword>
<dbReference type="GO" id="GO:0016020">
    <property type="term" value="C:membrane"/>
    <property type="evidence" value="ECO:0007669"/>
    <property type="project" value="TreeGrafter"/>
</dbReference>
<dbReference type="Pfam" id="PF19040">
    <property type="entry name" value="SGNH"/>
    <property type="match status" value="1"/>
</dbReference>
<dbReference type="Proteomes" id="UP000306192">
    <property type="component" value="Unassembled WGS sequence"/>
</dbReference>
<dbReference type="GO" id="GO:0016747">
    <property type="term" value="F:acyltransferase activity, transferring groups other than amino-acyl groups"/>
    <property type="evidence" value="ECO:0007669"/>
    <property type="project" value="InterPro"/>
</dbReference>
<keyword evidence="1" id="KW-1133">Transmembrane helix</keyword>